<comment type="cofactor">
    <cofactor evidence="1">
        <name>Zn(2+)</name>
        <dbReference type="ChEBI" id="CHEBI:29105"/>
    </cofactor>
</comment>
<dbReference type="GeneID" id="8741981"/>
<dbReference type="Gene3D" id="3.30.479.10">
    <property type="entry name" value="6-pyruvoyl tetrahydropterin synthase/QueD"/>
    <property type="match status" value="1"/>
</dbReference>
<evidence type="ECO:0000256" key="3">
    <source>
        <dbReference type="ARBA" id="ARBA00022833"/>
    </source>
</evidence>
<organism evidence="6 7">
    <name type="scientific">Haloterrigena turkmenica (strain ATCC 51198 / DSM 5511 / JCM 9101 / NCIMB 13204 / VKM B-1734 / 4k)</name>
    <name type="common">Halococcus turkmenicus</name>
    <dbReference type="NCBI Taxonomy" id="543526"/>
    <lineage>
        <taxon>Archaea</taxon>
        <taxon>Methanobacteriati</taxon>
        <taxon>Methanobacteriota</taxon>
        <taxon>Stenosarchaea group</taxon>
        <taxon>Halobacteria</taxon>
        <taxon>Halobacteriales</taxon>
        <taxon>Natrialbaceae</taxon>
        <taxon>Haloterrigena</taxon>
    </lineage>
</organism>
<evidence type="ECO:0000313" key="6">
    <source>
        <dbReference type="EMBL" id="ADB60279.1"/>
    </source>
</evidence>
<name>D2RQ20_HALTV</name>
<dbReference type="InterPro" id="IPR007115">
    <property type="entry name" value="6-PTP_synth/QueD"/>
</dbReference>
<keyword evidence="7" id="KW-1185">Reference proteome</keyword>
<evidence type="ECO:0000256" key="2">
    <source>
        <dbReference type="ARBA" id="ARBA00022723"/>
    </source>
</evidence>
<dbReference type="InterPro" id="IPR038418">
    <property type="entry name" value="6-PTP_synth/QueD_sf"/>
</dbReference>
<dbReference type="OrthoDB" id="6529at2157"/>
<sequence length="174" mass="18790">MTEPFDGSDPAATTDDSEAERSEASAVASRGQDPVVGTERVLRVGHDRPIRISTGHRIRHHDGKCARPHGHNYEVAVTVVGELADEGWVADKGDITDVIDEWDHMFLLEAGDPLIEAFEASGDSDAVVVLEHPPTAEVMSVLLERKLLAALPETVSDVRVQVNETSELCGGGRF</sequence>
<feature type="region of interest" description="Disordered" evidence="5">
    <location>
        <begin position="1"/>
        <end position="38"/>
    </location>
</feature>
<reference evidence="6 7" key="1">
    <citation type="journal article" date="2010" name="Stand. Genomic Sci.">
        <title>Complete genome sequence of Haloterrigena turkmenica type strain (4k).</title>
        <authorList>
            <person name="Saunders E."/>
            <person name="Tindall B.J."/>
            <person name="Fahnrich R."/>
            <person name="Lapidus A."/>
            <person name="Copeland A."/>
            <person name="Del Rio T.G."/>
            <person name="Lucas S."/>
            <person name="Chen F."/>
            <person name="Tice H."/>
            <person name="Cheng J.F."/>
            <person name="Han C."/>
            <person name="Detter J.C."/>
            <person name="Bruce D."/>
            <person name="Goodwin L."/>
            <person name="Chain P."/>
            <person name="Pitluck S."/>
            <person name="Pati A."/>
            <person name="Ivanova N."/>
            <person name="Mavromatis K."/>
            <person name="Chen A."/>
            <person name="Palaniappan K."/>
            <person name="Land M."/>
            <person name="Hauser L."/>
            <person name="Chang Y.J."/>
            <person name="Jeffries C.D."/>
            <person name="Brettin T."/>
            <person name="Rohde M."/>
            <person name="Goker M."/>
            <person name="Bristow J."/>
            <person name="Eisen J.A."/>
            <person name="Markowitz V."/>
            <person name="Hugenholtz P."/>
            <person name="Klenk H.P."/>
            <person name="Kyrpides N.C."/>
        </authorList>
    </citation>
    <scope>NUCLEOTIDE SEQUENCE [LARGE SCALE GENOMIC DNA]</scope>
    <source>
        <strain evidence="7">ATCC 51198 / DSM 5511 / JCM 9101 / NCIMB 13204 / VKM B-1734 / 4k</strain>
    </source>
</reference>
<dbReference type="GO" id="GO:0046872">
    <property type="term" value="F:metal ion binding"/>
    <property type="evidence" value="ECO:0007669"/>
    <property type="project" value="UniProtKB-KW"/>
</dbReference>
<proteinExistence type="predicted"/>
<gene>
    <name evidence="6" type="ordered locus">Htur_1391</name>
</gene>
<dbReference type="STRING" id="543526.Htur_1391"/>
<dbReference type="eggNOG" id="arCOG02172">
    <property type="taxonomic scope" value="Archaea"/>
</dbReference>
<evidence type="ECO:0000313" key="7">
    <source>
        <dbReference type="Proteomes" id="UP000001903"/>
    </source>
</evidence>
<dbReference type="Proteomes" id="UP000001903">
    <property type="component" value="Chromosome"/>
</dbReference>
<dbReference type="HOGENOM" id="CLU_111016_1_1_2"/>
<dbReference type="GO" id="GO:0016829">
    <property type="term" value="F:lyase activity"/>
    <property type="evidence" value="ECO:0007669"/>
    <property type="project" value="UniProtKB-KW"/>
</dbReference>
<keyword evidence="3" id="KW-0862">Zinc</keyword>
<dbReference type="PANTHER" id="PTHR12589:SF7">
    <property type="entry name" value="6-PYRUVOYL TETRAHYDROBIOPTERIN SYNTHASE"/>
    <property type="match status" value="1"/>
</dbReference>
<evidence type="ECO:0000256" key="1">
    <source>
        <dbReference type="ARBA" id="ARBA00001947"/>
    </source>
</evidence>
<dbReference type="KEGG" id="htu:Htur_1391"/>
<dbReference type="EMBL" id="CP001860">
    <property type="protein sequence ID" value="ADB60279.1"/>
    <property type="molecule type" value="Genomic_DNA"/>
</dbReference>
<dbReference type="Pfam" id="PF01242">
    <property type="entry name" value="PTPS"/>
    <property type="match status" value="1"/>
</dbReference>
<keyword evidence="4" id="KW-0456">Lyase</keyword>
<protein>
    <submittedName>
        <fullName evidence="6">6-pyruvoyl-tetrahydropterin synthase-like protein</fullName>
    </submittedName>
</protein>
<dbReference type="PANTHER" id="PTHR12589">
    <property type="entry name" value="PYRUVOYL TETRAHYDROBIOPTERIN SYNTHASE"/>
    <property type="match status" value="1"/>
</dbReference>
<dbReference type="AlphaFoldDB" id="D2RQ20"/>
<evidence type="ECO:0000256" key="5">
    <source>
        <dbReference type="SAM" id="MobiDB-lite"/>
    </source>
</evidence>
<dbReference type="RefSeq" id="WP_012942584.1">
    <property type="nucleotide sequence ID" value="NC_013743.1"/>
</dbReference>
<dbReference type="SUPFAM" id="SSF55620">
    <property type="entry name" value="Tetrahydrobiopterin biosynthesis enzymes-like"/>
    <property type="match status" value="1"/>
</dbReference>
<evidence type="ECO:0000256" key="4">
    <source>
        <dbReference type="ARBA" id="ARBA00023239"/>
    </source>
</evidence>
<accession>D2RQ20</accession>
<keyword evidence="2" id="KW-0479">Metal-binding</keyword>